<dbReference type="EMBL" id="GGFJ01013962">
    <property type="protein sequence ID" value="MBW63103.1"/>
    <property type="molecule type" value="Transcribed_RNA"/>
</dbReference>
<organism evidence="1">
    <name type="scientific">Anopheles marajoara</name>
    <dbReference type="NCBI Taxonomy" id="58244"/>
    <lineage>
        <taxon>Eukaryota</taxon>
        <taxon>Metazoa</taxon>
        <taxon>Ecdysozoa</taxon>
        <taxon>Arthropoda</taxon>
        <taxon>Hexapoda</taxon>
        <taxon>Insecta</taxon>
        <taxon>Pterygota</taxon>
        <taxon>Neoptera</taxon>
        <taxon>Endopterygota</taxon>
        <taxon>Diptera</taxon>
        <taxon>Nematocera</taxon>
        <taxon>Culicoidea</taxon>
        <taxon>Culicidae</taxon>
        <taxon>Anophelinae</taxon>
        <taxon>Anopheles</taxon>
    </lineage>
</organism>
<dbReference type="AlphaFoldDB" id="A0A2M4CCP4"/>
<reference evidence="1" key="1">
    <citation type="submission" date="2018-01" db="EMBL/GenBank/DDBJ databases">
        <title>An insight into the sialome of Amazonian anophelines.</title>
        <authorList>
            <person name="Ribeiro J.M."/>
            <person name="Scarpassa V."/>
            <person name="Calvo E."/>
        </authorList>
    </citation>
    <scope>NUCLEOTIDE SEQUENCE</scope>
    <source>
        <tissue evidence="1">Salivary glands</tissue>
    </source>
</reference>
<name>A0A2M4CCP4_9DIPT</name>
<proteinExistence type="predicted"/>
<evidence type="ECO:0000313" key="1">
    <source>
        <dbReference type="EMBL" id="MBW63103.1"/>
    </source>
</evidence>
<protein>
    <submittedName>
        <fullName evidence="1">Putative secreted protein</fullName>
    </submittedName>
</protein>
<sequence length="75" mass="8693">MNVCVCACVCACANCANWRLREPCREFQLKRIHEIVESQLYGRVSEKIVQLFLCCSALVGVFRWRSLPSFEHSVR</sequence>
<accession>A0A2M4CCP4</accession>